<dbReference type="AlphaFoldDB" id="A0A345C2J2"/>
<dbReference type="Proteomes" id="UP000252100">
    <property type="component" value="Chromosome"/>
</dbReference>
<keyword evidence="2" id="KW-1185">Reference proteome</keyword>
<gene>
    <name evidence="1" type="ORF">DT065_16480</name>
</gene>
<dbReference type="EMBL" id="CP031092">
    <property type="protein sequence ID" value="AXF57423.1"/>
    <property type="molecule type" value="Genomic_DNA"/>
</dbReference>
<dbReference type="RefSeq" id="WP_114375233.1">
    <property type="nucleotide sequence ID" value="NZ_CP031092.1"/>
</dbReference>
<evidence type="ECO:0000313" key="2">
    <source>
        <dbReference type="Proteomes" id="UP000252100"/>
    </source>
</evidence>
<accession>A0A345C2J2</accession>
<dbReference type="KEGG" id="rue:DT065_16480"/>
<evidence type="ECO:0000313" key="1">
    <source>
        <dbReference type="EMBL" id="AXF57423.1"/>
    </source>
</evidence>
<name>A0A345C2J2_9BACI</name>
<sequence>MTLEQLEQKLDESMQSYVENVVHRIYALHRLDEKEQKHHFASELDNISSQVYYTFVEFQDEIIKYLKENEGGK</sequence>
<proteinExistence type="predicted"/>
<protein>
    <submittedName>
        <fullName evidence="1">Uncharacterized protein</fullName>
    </submittedName>
</protein>
<reference evidence="1 2" key="1">
    <citation type="journal article" date="2018" name="J. Microbiol.">
        <title>Salicibibacter kimchii gen. nov., sp. nov., a moderately halophilic and alkalitolerant bacterium in the family Bacillaceae, isolated from kimchi.</title>
        <authorList>
            <person name="Jang J.Y."/>
            <person name="Oh Y.J."/>
            <person name="Lim S.K."/>
            <person name="Park H.K."/>
            <person name="Lee C."/>
            <person name="Kim J.Y."/>
            <person name="Lee M.A."/>
            <person name="Choi H.J."/>
        </authorList>
    </citation>
    <scope>NUCLEOTIDE SEQUENCE [LARGE SCALE GENOMIC DNA]</scope>
    <source>
        <strain evidence="1 2">NKC1-1</strain>
    </source>
</reference>
<organism evidence="1 2">
    <name type="scientific">Salicibibacter kimchii</name>
    <dbReference type="NCBI Taxonomy" id="2099786"/>
    <lineage>
        <taxon>Bacteria</taxon>
        <taxon>Bacillati</taxon>
        <taxon>Bacillota</taxon>
        <taxon>Bacilli</taxon>
        <taxon>Bacillales</taxon>
        <taxon>Bacillaceae</taxon>
        <taxon>Salicibibacter</taxon>
    </lineage>
</organism>